<dbReference type="PANTHER" id="PTHR30055:SF222">
    <property type="entry name" value="REGULATORY PROTEIN"/>
    <property type="match status" value="1"/>
</dbReference>
<dbReference type="Proteomes" id="UP000240904">
    <property type="component" value="Unassembled WGS sequence"/>
</dbReference>
<keyword evidence="1 2" id="KW-0238">DNA-binding</keyword>
<evidence type="ECO:0000259" key="3">
    <source>
        <dbReference type="PROSITE" id="PS50977"/>
    </source>
</evidence>
<comment type="caution">
    <text evidence="4">The sequence shown here is derived from an EMBL/GenBank/DDBJ whole genome shotgun (WGS) entry which is preliminary data.</text>
</comment>
<dbReference type="InterPro" id="IPR050109">
    <property type="entry name" value="HTH-type_TetR-like_transc_reg"/>
</dbReference>
<dbReference type="OrthoDB" id="116240at2"/>
<name>A0A2T3MYC5_9GAMM</name>
<organism evidence="4 5">
    <name type="scientific">Photobacterium lipolyticum</name>
    <dbReference type="NCBI Taxonomy" id="266810"/>
    <lineage>
        <taxon>Bacteria</taxon>
        <taxon>Pseudomonadati</taxon>
        <taxon>Pseudomonadota</taxon>
        <taxon>Gammaproteobacteria</taxon>
        <taxon>Vibrionales</taxon>
        <taxon>Vibrionaceae</taxon>
        <taxon>Photobacterium</taxon>
    </lineage>
</organism>
<proteinExistence type="predicted"/>
<evidence type="ECO:0000313" key="5">
    <source>
        <dbReference type="Proteomes" id="UP000240904"/>
    </source>
</evidence>
<feature type="domain" description="HTH tetR-type" evidence="3">
    <location>
        <begin position="3"/>
        <end position="63"/>
    </location>
</feature>
<evidence type="ECO:0000256" key="1">
    <source>
        <dbReference type="ARBA" id="ARBA00023125"/>
    </source>
</evidence>
<sequence length="193" mass="21824">MATEKKQQLLDTALSLFVEQGIQATATAKIAKQANVATGTLFHHFANKQELVMTLYHEIKSDLGQAIDQPEANDDLHALVHHYWQRALQWAVDNPQKLQFLQQIANNPQFGISQQQEVMSSSMAFLIDVIKQGQQQGELASLPLDLVLNYCHYHYLATATLFVEQPELARQQAYQDGAFQMFWQGLAAIREQA</sequence>
<dbReference type="PRINTS" id="PR00455">
    <property type="entry name" value="HTHTETR"/>
</dbReference>
<dbReference type="SUPFAM" id="SSF46689">
    <property type="entry name" value="Homeodomain-like"/>
    <property type="match status" value="1"/>
</dbReference>
<dbReference type="InterPro" id="IPR009057">
    <property type="entry name" value="Homeodomain-like_sf"/>
</dbReference>
<reference evidence="4 5" key="1">
    <citation type="submission" date="2018-03" db="EMBL/GenBank/DDBJ databases">
        <title>Whole genome sequencing of Histamine producing bacteria.</title>
        <authorList>
            <person name="Butler K."/>
        </authorList>
    </citation>
    <scope>NUCLEOTIDE SEQUENCE [LARGE SCALE GENOMIC DNA]</scope>
    <source>
        <strain evidence="4 5">DSM 16190</strain>
    </source>
</reference>
<dbReference type="InterPro" id="IPR032551">
    <property type="entry name" value="BscR_C"/>
</dbReference>
<dbReference type="GO" id="GO:0003677">
    <property type="term" value="F:DNA binding"/>
    <property type="evidence" value="ECO:0007669"/>
    <property type="project" value="UniProtKB-UniRule"/>
</dbReference>
<accession>A0A2T3MYC5</accession>
<dbReference type="Gene3D" id="1.10.357.10">
    <property type="entry name" value="Tetracycline Repressor, domain 2"/>
    <property type="match status" value="1"/>
</dbReference>
<dbReference type="EMBL" id="PYMC01000007">
    <property type="protein sequence ID" value="PSW04989.1"/>
    <property type="molecule type" value="Genomic_DNA"/>
</dbReference>
<dbReference type="SUPFAM" id="SSF48498">
    <property type="entry name" value="Tetracyclin repressor-like, C-terminal domain"/>
    <property type="match status" value="1"/>
</dbReference>
<dbReference type="InterPro" id="IPR036271">
    <property type="entry name" value="Tet_transcr_reg_TetR-rel_C_sf"/>
</dbReference>
<dbReference type="PANTHER" id="PTHR30055">
    <property type="entry name" value="HTH-TYPE TRANSCRIPTIONAL REGULATOR RUTR"/>
    <property type="match status" value="1"/>
</dbReference>
<dbReference type="RefSeq" id="WP_107283571.1">
    <property type="nucleotide sequence ID" value="NZ_PYMC01000007.1"/>
</dbReference>
<dbReference type="PROSITE" id="PS50977">
    <property type="entry name" value="HTH_TETR_2"/>
    <property type="match status" value="1"/>
</dbReference>
<protein>
    <submittedName>
        <fullName evidence="4">TetR/AcrR family transcriptional regulator</fullName>
    </submittedName>
</protein>
<dbReference type="Pfam" id="PF16295">
    <property type="entry name" value="TetR_C_10"/>
    <property type="match status" value="1"/>
</dbReference>
<gene>
    <name evidence="4" type="ORF">C9I89_11840</name>
</gene>
<keyword evidence="5" id="KW-1185">Reference proteome</keyword>
<dbReference type="InterPro" id="IPR001647">
    <property type="entry name" value="HTH_TetR"/>
</dbReference>
<dbReference type="Pfam" id="PF00440">
    <property type="entry name" value="TetR_N"/>
    <property type="match status" value="1"/>
</dbReference>
<evidence type="ECO:0000313" key="4">
    <source>
        <dbReference type="EMBL" id="PSW04989.1"/>
    </source>
</evidence>
<dbReference type="AlphaFoldDB" id="A0A2T3MYC5"/>
<evidence type="ECO:0000256" key="2">
    <source>
        <dbReference type="PROSITE-ProRule" id="PRU00335"/>
    </source>
</evidence>
<feature type="DNA-binding region" description="H-T-H motif" evidence="2">
    <location>
        <begin position="26"/>
        <end position="45"/>
    </location>
</feature>